<reference evidence="2" key="1">
    <citation type="submission" date="2017-07" db="EMBL/GenBank/DDBJ databases">
        <authorList>
            <person name="Mikheyev A."/>
            <person name="Grau M."/>
        </authorList>
    </citation>
    <scope>NUCLEOTIDE SEQUENCE</scope>
    <source>
        <tissue evidence="2">Venom_gland</tissue>
    </source>
</reference>
<sequence>MFKRNIACRISFTYKNFINYRCLQTYDTKLHCREWGLKKRGELEKNLLADLYNFSFYLSSAMFCSIPSCITSAILWLISCCWSDVICYVNFISGDCSLVFGFRVLHGANLEGHLEASAGAKYGCMDSFMCL</sequence>
<feature type="transmembrane region" description="Helical" evidence="1">
    <location>
        <begin position="54"/>
        <end position="78"/>
    </location>
</feature>
<organism evidence="2">
    <name type="scientific">Micrurus lemniscatus lemniscatus</name>
    <dbReference type="NCBI Taxonomy" id="129467"/>
    <lineage>
        <taxon>Eukaryota</taxon>
        <taxon>Metazoa</taxon>
        <taxon>Chordata</taxon>
        <taxon>Craniata</taxon>
        <taxon>Vertebrata</taxon>
        <taxon>Euteleostomi</taxon>
        <taxon>Lepidosauria</taxon>
        <taxon>Squamata</taxon>
        <taxon>Bifurcata</taxon>
        <taxon>Unidentata</taxon>
        <taxon>Episquamata</taxon>
        <taxon>Toxicofera</taxon>
        <taxon>Serpentes</taxon>
        <taxon>Colubroidea</taxon>
        <taxon>Elapidae</taxon>
        <taxon>Elapinae</taxon>
        <taxon>Micrurus</taxon>
    </lineage>
</organism>
<dbReference type="AlphaFoldDB" id="A0A2D4IPE3"/>
<keyword evidence="1" id="KW-0472">Membrane</keyword>
<proteinExistence type="predicted"/>
<dbReference type="EMBL" id="IACK01121132">
    <property type="protein sequence ID" value="LAA86004.1"/>
    <property type="molecule type" value="Transcribed_RNA"/>
</dbReference>
<evidence type="ECO:0000256" key="1">
    <source>
        <dbReference type="SAM" id="Phobius"/>
    </source>
</evidence>
<reference evidence="2" key="2">
    <citation type="submission" date="2017-11" db="EMBL/GenBank/DDBJ databases">
        <title>Coralsnake Venomics: Analyses of Venom Gland Transcriptomes and Proteomes of Six Brazilian Taxa.</title>
        <authorList>
            <person name="Aird S.D."/>
            <person name="Jorge da Silva N."/>
            <person name="Qiu L."/>
            <person name="Villar-Briones A."/>
            <person name="Aparecida-Saddi V."/>
            <person name="Campos-Telles M.P."/>
            <person name="Grau M."/>
            <person name="Mikheyev A.S."/>
        </authorList>
    </citation>
    <scope>NUCLEOTIDE SEQUENCE</scope>
    <source>
        <tissue evidence="2">Venom_gland</tissue>
    </source>
</reference>
<protein>
    <submittedName>
        <fullName evidence="2">Uncharacterized protein</fullName>
    </submittedName>
</protein>
<accession>A0A2D4IPE3</accession>
<evidence type="ECO:0000313" key="2">
    <source>
        <dbReference type="EMBL" id="LAA86004.1"/>
    </source>
</evidence>
<keyword evidence="1" id="KW-0812">Transmembrane</keyword>
<keyword evidence="1" id="KW-1133">Transmembrane helix</keyword>
<name>A0A2D4IPE3_MICLE</name>